<feature type="transmembrane region" description="Helical" evidence="1">
    <location>
        <begin position="154"/>
        <end position="170"/>
    </location>
</feature>
<feature type="domain" description="VanZ-like" evidence="2">
    <location>
        <begin position="58"/>
        <end position="170"/>
    </location>
</feature>
<dbReference type="EMBL" id="JACOOZ010000011">
    <property type="protein sequence ID" value="MBC5668848.1"/>
    <property type="molecule type" value="Genomic_DNA"/>
</dbReference>
<organism evidence="3 4">
    <name type="scientific">Eubacterium segne</name>
    <dbReference type="NCBI Taxonomy" id="2763045"/>
    <lineage>
        <taxon>Bacteria</taxon>
        <taxon>Bacillati</taxon>
        <taxon>Bacillota</taxon>
        <taxon>Clostridia</taxon>
        <taxon>Eubacteriales</taxon>
        <taxon>Eubacteriaceae</taxon>
        <taxon>Eubacterium</taxon>
    </lineage>
</organism>
<keyword evidence="1" id="KW-1133">Transmembrane helix</keyword>
<protein>
    <submittedName>
        <fullName evidence="3">VanZ family protein</fullName>
    </submittedName>
</protein>
<feature type="transmembrane region" description="Helical" evidence="1">
    <location>
        <begin position="52"/>
        <end position="70"/>
    </location>
</feature>
<evidence type="ECO:0000313" key="4">
    <source>
        <dbReference type="Proteomes" id="UP000597877"/>
    </source>
</evidence>
<dbReference type="InterPro" id="IPR006976">
    <property type="entry name" value="VanZ-like"/>
</dbReference>
<feature type="transmembrane region" description="Helical" evidence="1">
    <location>
        <begin position="15"/>
        <end position="40"/>
    </location>
</feature>
<keyword evidence="1" id="KW-0812">Transmembrane</keyword>
<feature type="transmembrane region" description="Helical" evidence="1">
    <location>
        <begin position="124"/>
        <end position="148"/>
    </location>
</feature>
<sequence>MDEIIERFFEHIETLLFRLIEAAPFGIPISILVIVLMLVYEKVLNRRITNKKMYIALCIYMTVILYMTLFSRKIGSISKIDLIPFNTAGGVRYIILYAVANALAFIPLGTLLPFVWNRAKNVKVCVLMGFLMSLFIETMQLILCCGVVQTEDLIMNTLGTYIGYILYRVIKNKRV</sequence>
<reference evidence="3 4" key="1">
    <citation type="submission" date="2020-08" db="EMBL/GenBank/DDBJ databases">
        <title>Genome public.</title>
        <authorList>
            <person name="Liu C."/>
            <person name="Sun Q."/>
        </authorList>
    </citation>
    <scope>NUCLEOTIDE SEQUENCE [LARGE SCALE GENOMIC DNA]</scope>
    <source>
        <strain evidence="3 4">BX4</strain>
    </source>
</reference>
<dbReference type="Proteomes" id="UP000597877">
    <property type="component" value="Unassembled WGS sequence"/>
</dbReference>
<gene>
    <name evidence="3" type="ORF">H8S00_12810</name>
</gene>
<proteinExistence type="predicted"/>
<comment type="caution">
    <text evidence="3">The sequence shown here is derived from an EMBL/GenBank/DDBJ whole genome shotgun (WGS) entry which is preliminary data.</text>
</comment>
<evidence type="ECO:0000256" key="1">
    <source>
        <dbReference type="SAM" id="Phobius"/>
    </source>
</evidence>
<evidence type="ECO:0000259" key="2">
    <source>
        <dbReference type="Pfam" id="PF04892"/>
    </source>
</evidence>
<dbReference type="InterPro" id="IPR053150">
    <property type="entry name" value="Teicoplanin_resist-assoc"/>
</dbReference>
<accession>A0ABR7F5F6</accession>
<dbReference type="RefSeq" id="WP_186840677.1">
    <property type="nucleotide sequence ID" value="NZ_JACOOZ010000011.1"/>
</dbReference>
<keyword evidence="1" id="KW-0472">Membrane</keyword>
<keyword evidence="4" id="KW-1185">Reference proteome</keyword>
<evidence type="ECO:0000313" key="3">
    <source>
        <dbReference type="EMBL" id="MBC5668848.1"/>
    </source>
</evidence>
<name>A0ABR7F5F6_9FIRM</name>
<dbReference type="PANTHER" id="PTHR36834:SF2">
    <property type="entry name" value="MEMBRANE PROTEIN"/>
    <property type="match status" value="1"/>
</dbReference>
<dbReference type="PANTHER" id="PTHR36834">
    <property type="entry name" value="MEMBRANE PROTEIN-RELATED"/>
    <property type="match status" value="1"/>
</dbReference>
<feature type="transmembrane region" description="Helical" evidence="1">
    <location>
        <begin position="90"/>
        <end position="112"/>
    </location>
</feature>
<dbReference type="Pfam" id="PF04892">
    <property type="entry name" value="VanZ"/>
    <property type="match status" value="1"/>
</dbReference>